<dbReference type="EMBL" id="UYSL01019885">
    <property type="protein sequence ID" value="VDL70968.1"/>
    <property type="molecule type" value="Genomic_DNA"/>
</dbReference>
<gene>
    <name evidence="2" type="ORF">NBR_LOCUS7379</name>
</gene>
<reference evidence="4" key="1">
    <citation type="submission" date="2017-02" db="UniProtKB">
        <authorList>
            <consortium name="WormBaseParasite"/>
        </authorList>
    </citation>
    <scope>IDENTIFICATION</scope>
</reference>
<dbReference type="Proteomes" id="UP000271162">
    <property type="component" value="Unassembled WGS sequence"/>
</dbReference>
<feature type="compositionally biased region" description="Basic and acidic residues" evidence="1">
    <location>
        <begin position="109"/>
        <end position="118"/>
    </location>
</feature>
<evidence type="ECO:0000313" key="2">
    <source>
        <dbReference type="EMBL" id="VDL70968.1"/>
    </source>
</evidence>
<reference evidence="2 3" key="2">
    <citation type="submission" date="2018-11" db="EMBL/GenBank/DDBJ databases">
        <authorList>
            <consortium name="Pathogen Informatics"/>
        </authorList>
    </citation>
    <scope>NUCLEOTIDE SEQUENCE [LARGE SCALE GENOMIC DNA]</scope>
</reference>
<proteinExistence type="predicted"/>
<evidence type="ECO:0000313" key="3">
    <source>
        <dbReference type="Proteomes" id="UP000271162"/>
    </source>
</evidence>
<sequence length="162" mass="19416">MADDSSEPKTVTFKIHLQEIPRITITYKDKDDLFKQFKKKVEKFGSPLKKVYWVDEDTELTSMDNPDIVKKAAESYAKLALFVCDGKDSSSNDDEEDRQKRRWMRHRSPSRDSDDHHYSARHSRHRRDSSPCCCYHDDYPVMGPRFHSYRRDRRYRGRNDDY</sequence>
<name>A0A0N4XWT0_NIPBR</name>
<dbReference type="WBParaSite" id="NBR_0000737801-mRNA-1">
    <property type="protein sequence ID" value="NBR_0000737801-mRNA-1"/>
    <property type="gene ID" value="NBR_0000737801"/>
</dbReference>
<dbReference type="AlphaFoldDB" id="A0A0N4XWT0"/>
<organism evidence="4">
    <name type="scientific">Nippostrongylus brasiliensis</name>
    <name type="common">Rat hookworm</name>
    <dbReference type="NCBI Taxonomy" id="27835"/>
    <lineage>
        <taxon>Eukaryota</taxon>
        <taxon>Metazoa</taxon>
        <taxon>Ecdysozoa</taxon>
        <taxon>Nematoda</taxon>
        <taxon>Chromadorea</taxon>
        <taxon>Rhabditida</taxon>
        <taxon>Rhabditina</taxon>
        <taxon>Rhabditomorpha</taxon>
        <taxon>Strongyloidea</taxon>
        <taxon>Heligmosomidae</taxon>
        <taxon>Nippostrongylus</taxon>
    </lineage>
</organism>
<evidence type="ECO:0000313" key="4">
    <source>
        <dbReference type="WBParaSite" id="NBR_0000737801-mRNA-1"/>
    </source>
</evidence>
<dbReference type="Pfam" id="PF17618">
    <property type="entry name" value="SL4P"/>
    <property type="match status" value="1"/>
</dbReference>
<protein>
    <submittedName>
        <fullName evidence="4">Ubiquitin-like domain-containing protein</fullName>
    </submittedName>
</protein>
<dbReference type="InterPro" id="IPR035127">
    <property type="entry name" value="SL4P"/>
</dbReference>
<evidence type="ECO:0000256" key="1">
    <source>
        <dbReference type="SAM" id="MobiDB-lite"/>
    </source>
</evidence>
<accession>A0A0N4XWT0</accession>
<keyword evidence="3" id="KW-1185">Reference proteome</keyword>
<feature type="region of interest" description="Disordered" evidence="1">
    <location>
        <begin position="86"/>
        <end position="132"/>
    </location>
</feature>